<evidence type="ECO:0000313" key="4">
    <source>
        <dbReference type="EMBL" id="OGM26231.1"/>
    </source>
</evidence>
<dbReference type="NCBIfam" id="TIGR00086">
    <property type="entry name" value="smpB"/>
    <property type="match status" value="1"/>
</dbReference>
<proteinExistence type="inferred from homology"/>
<dbReference type="Gene3D" id="2.40.280.10">
    <property type="match status" value="1"/>
</dbReference>
<dbReference type="GO" id="GO:0070930">
    <property type="term" value="P:trans-translation-dependent protein tagging"/>
    <property type="evidence" value="ECO:0007669"/>
    <property type="project" value="TreeGrafter"/>
</dbReference>
<accession>A0A1F7YFX1</accession>
<dbReference type="Proteomes" id="UP000179221">
    <property type="component" value="Unassembled WGS sequence"/>
</dbReference>
<comment type="caution">
    <text evidence="4">The sequence shown here is derived from an EMBL/GenBank/DDBJ whole genome shotgun (WGS) entry which is preliminary data.</text>
</comment>
<keyword evidence="1 3" id="KW-0963">Cytoplasm</keyword>
<comment type="subcellular location">
    <subcellularLocation>
        <location evidence="3">Cytoplasm</location>
    </subcellularLocation>
    <text evidence="3">The tmRNA-SmpB complex associates with stalled 70S ribosomes.</text>
</comment>
<dbReference type="SUPFAM" id="SSF74982">
    <property type="entry name" value="Small protein B (SmpB)"/>
    <property type="match status" value="1"/>
</dbReference>
<dbReference type="HAMAP" id="MF_00023">
    <property type="entry name" value="SmpB"/>
    <property type="match status" value="1"/>
</dbReference>
<reference evidence="4 5" key="1">
    <citation type="journal article" date="2016" name="Nat. Commun.">
        <title>Thousands of microbial genomes shed light on interconnected biogeochemical processes in an aquifer system.</title>
        <authorList>
            <person name="Anantharaman K."/>
            <person name="Brown C.T."/>
            <person name="Hug L.A."/>
            <person name="Sharon I."/>
            <person name="Castelle C.J."/>
            <person name="Probst A.J."/>
            <person name="Thomas B.C."/>
            <person name="Singh A."/>
            <person name="Wilkins M.J."/>
            <person name="Karaoz U."/>
            <person name="Brodie E.L."/>
            <person name="Williams K.H."/>
            <person name="Hubbard S.S."/>
            <person name="Banfield J.F."/>
        </authorList>
    </citation>
    <scope>NUCLEOTIDE SEQUENCE [LARGE SCALE GENOMIC DNA]</scope>
</reference>
<dbReference type="CDD" id="cd09294">
    <property type="entry name" value="SmpB"/>
    <property type="match status" value="1"/>
</dbReference>
<dbReference type="GO" id="GO:0003723">
    <property type="term" value="F:RNA binding"/>
    <property type="evidence" value="ECO:0007669"/>
    <property type="project" value="UniProtKB-UniRule"/>
</dbReference>
<comment type="similarity">
    <text evidence="3">Belongs to the SmpB family.</text>
</comment>
<dbReference type="InterPro" id="IPR023620">
    <property type="entry name" value="SmpB"/>
</dbReference>
<organism evidence="4 5">
    <name type="scientific">Candidatus Woesebacteria bacterium RIFCSPHIGHO2_01_FULL_40_22</name>
    <dbReference type="NCBI Taxonomy" id="1802499"/>
    <lineage>
        <taxon>Bacteria</taxon>
        <taxon>Candidatus Woeseibacteriota</taxon>
    </lineage>
</organism>
<dbReference type="NCBIfam" id="NF003843">
    <property type="entry name" value="PRK05422.1"/>
    <property type="match status" value="1"/>
</dbReference>
<name>A0A1F7YFX1_9BACT</name>
<dbReference type="PANTHER" id="PTHR30308">
    <property type="entry name" value="TMRNA-BINDING COMPONENT OF TRANS-TRANSLATION TAGGING COMPLEX"/>
    <property type="match status" value="1"/>
</dbReference>
<sequence>MTIINKKARFNYNLFERIEAGISLLGREAKSIREKRGDLSNAYAKIIDHEAFLINANIPSDAGGEYNSTRTRKLLLHKSEIISILTKIKAKKLTLVPTKMYTKGRLVKVELALAKAKRQFEKKALIKKKDIERDIERELRVKV</sequence>
<evidence type="ECO:0000313" key="5">
    <source>
        <dbReference type="Proteomes" id="UP000179221"/>
    </source>
</evidence>
<evidence type="ECO:0000256" key="2">
    <source>
        <dbReference type="ARBA" id="ARBA00022884"/>
    </source>
</evidence>
<dbReference type="GO" id="GO:0005829">
    <property type="term" value="C:cytosol"/>
    <property type="evidence" value="ECO:0007669"/>
    <property type="project" value="TreeGrafter"/>
</dbReference>
<dbReference type="PANTHER" id="PTHR30308:SF2">
    <property type="entry name" value="SSRA-BINDING PROTEIN"/>
    <property type="match status" value="1"/>
</dbReference>
<dbReference type="GO" id="GO:0070929">
    <property type="term" value="P:trans-translation"/>
    <property type="evidence" value="ECO:0007669"/>
    <property type="project" value="UniProtKB-UniRule"/>
</dbReference>
<comment type="function">
    <text evidence="3">Required for rescue of stalled ribosomes mediated by trans-translation. Binds to transfer-messenger RNA (tmRNA), required for stable association of tmRNA with ribosomes. tmRNA and SmpB together mimic tRNA shape, replacing the anticodon stem-loop with SmpB. tmRNA is encoded by the ssrA gene; the 2 termini fold to resemble tRNA(Ala) and it encodes a 'tag peptide', a short internal open reading frame. During trans-translation Ala-aminoacylated tmRNA acts like a tRNA, entering the A-site of stalled ribosomes, displacing the stalled mRNA. The ribosome then switches to translate the ORF on the tmRNA; the nascent peptide is terminated with the 'tag peptide' encoded by the tmRNA and targeted for degradation. The ribosome is freed to recommence translation, which seems to be the essential function of trans-translation.</text>
</comment>
<gene>
    <name evidence="3" type="primary">smpB</name>
    <name evidence="4" type="ORF">A2628_02735</name>
</gene>
<dbReference type="InterPro" id="IPR000037">
    <property type="entry name" value="SsrA-bd_prot"/>
</dbReference>
<evidence type="ECO:0000256" key="1">
    <source>
        <dbReference type="ARBA" id="ARBA00022490"/>
    </source>
</evidence>
<dbReference type="Pfam" id="PF01668">
    <property type="entry name" value="SmpB"/>
    <property type="match status" value="1"/>
</dbReference>
<protein>
    <recommendedName>
        <fullName evidence="3">SsrA-binding protein</fullName>
    </recommendedName>
    <alternativeName>
        <fullName evidence="3">Small protein B</fullName>
    </alternativeName>
</protein>
<keyword evidence="2 3" id="KW-0694">RNA-binding</keyword>
<evidence type="ECO:0000256" key="3">
    <source>
        <dbReference type="HAMAP-Rule" id="MF_00023"/>
    </source>
</evidence>
<dbReference type="AlphaFoldDB" id="A0A1F7YFX1"/>
<dbReference type="EMBL" id="MGGL01000015">
    <property type="protein sequence ID" value="OGM26231.1"/>
    <property type="molecule type" value="Genomic_DNA"/>
</dbReference>